<feature type="domain" description="EamA" evidence="3">
    <location>
        <begin position="19"/>
        <end position="150"/>
    </location>
</feature>
<gene>
    <name evidence="4" type="ORF">JF625_27645</name>
</gene>
<evidence type="ECO:0000259" key="3">
    <source>
        <dbReference type="Pfam" id="PF00892"/>
    </source>
</evidence>
<feature type="transmembrane region" description="Helical" evidence="2">
    <location>
        <begin position="192"/>
        <end position="214"/>
    </location>
</feature>
<feature type="transmembrane region" description="Helical" evidence="2">
    <location>
        <begin position="109"/>
        <end position="128"/>
    </location>
</feature>
<dbReference type="PANTHER" id="PTHR22911:SF103">
    <property type="entry name" value="BLR2811 PROTEIN"/>
    <property type="match status" value="1"/>
</dbReference>
<accession>A0A952FPI4</accession>
<dbReference type="Pfam" id="PF00892">
    <property type="entry name" value="EamA"/>
    <property type="match status" value="2"/>
</dbReference>
<evidence type="ECO:0000256" key="1">
    <source>
        <dbReference type="SAM" id="MobiDB-lite"/>
    </source>
</evidence>
<dbReference type="EMBL" id="JAEKLZ010000466">
    <property type="protein sequence ID" value="MBW8728907.1"/>
    <property type="molecule type" value="Genomic_DNA"/>
</dbReference>
<evidence type="ECO:0000313" key="5">
    <source>
        <dbReference type="Proteomes" id="UP000700706"/>
    </source>
</evidence>
<organism evidence="4 5">
    <name type="scientific">Inquilinus limosus</name>
    <dbReference type="NCBI Taxonomy" id="171674"/>
    <lineage>
        <taxon>Bacteria</taxon>
        <taxon>Pseudomonadati</taxon>
        <taxon>Pseudomonadota</taxon>
        <taxon>Alphaproteobacteria</taxon>
        <taxon>Rhodospirillales</taxon>
        <taxon>Rhodospirillaceae</taxon>
        <taxon>Inquilinus</taxon>
    </lineage>
</organism>
<proteinExistence type="predicted"/>
<keyword evidence="2" id="KW-1133">Transmembrane helix</keyword>
<feature type="transmembrane region" description="Helical" evidence="2">
    <location>
        <begin position="220"/>
        <end position="241"/>
    </location>
</feature>
<feature type="transmembrane region" description="Helical" evidence="2">
    <location>
        <begin position="274"/>
        <end position="291"/>
    </location>
</feature>
<name>A0A952FPI4_9PROT</name>
<dbReference type="Proteomes" id="UP000700706">
    <property type="component" value="Unassembled WGS sequence"/>
</dbReference>
<keyword evidence="2" id="KW-0472">Membrane</keyword>
<evidence type="ECO:0000256" key="2">
    <source>
        <dbReference type="SAM" id="Phobius"/>
    </source>
</evidence>
<dbReference type="GO" id="GO:0016020">
    <property type="term" value="C:membrane"/>
    <property type="evidence" value="ECO:0007669"/>
    <property type="project" value="InterPro"/>
</dbReference>
<protein>
    <submittedName>
        <fullName evidence="4">DMT family transporter</fullName>
    </submittedName>
</protein>
<feature type="transmembrane region" description="Helical" evidence="2">
    <location>
        <begin position="46"/>
        <end position="66"/>
    </location>
</feature>
<feature type="transmembrane region" description="Helical" evidence="2">
    <location>
        <begin position="135"/>
        <end position="153"/>
    </location>
</feature>
<comment type="caution">
    <text evidence="4">The sequence shown here is derived from an EMBL/GenBank/DDBJ whole genome shotgun (WGS) entry which is preliminary data.</text>
</comment>
<feature type="domain" description="EamA" evidence="3">
    <location>
        <begin position="162"/>
        <end position="288"/>
    </location>
</feature>
<keyword evidence="2" id="KW-0812">Transmembrane</keyword>
<feature type="transmembrane region" description="Helical" evidence="2">
    <location>
        <begin position="86"/>
        <end position="103"/>
    </location>
</feature>
<feature type="transmembrane region" description="Helical" evidence="2">
    <location>
        <begin position="20"/>
        <end position="40"/>
    </location>
</feature>
<evidence type="ECO:0000313" key="4">
    <source>
        <dbReference type="EMBL" id="MBW8728907.1"/>
    </source>
</evidence>
<dbReference type="InterPro" id="IPR037185">
    <property type="entry name" value="EmrE-like"/>
</dbReference>
<reference evidence="4" key="1">
    <citation type="submission" date="2020-06" db="EMBL/GenBank/DDBJ databases">
        <title>Stable isotope informed genome-resolved metagenomics uncovers potential trophic interactions in rhizosphere soil.</title>
        <authorList>
            <person name="Starr E.P."/>
            <person name="Shi S."/>
            <person name="Blazewicz S.J."/>
            <person name="Koch B.J."/>
            <person name="Probst A.J."/>
            <person name="Hungate B.A."/>
            <person name="Pett-Ridge J."/>
            <person name="Firestone M.K."/>
            <person name="Banfield J.F."/>
        </authorList>
    </citation>
    <scope>NUCLEOTIDE SEQUENCE</scope>
    <source>
        <strain evidence="4">YM_69_17</strain>
    </source>
</reference>
<dbReference type="SUPFAM" id="SSF103481">
    <property type="entry name" value="Multidrug resistance efflux transporter EmrE"/>
    <property type="match status" value="2"/>
</dbReference>
<dbReference type="InterPro" id="IPR000620">
    <property type="entry name" value="EamA_dom"/>
</dbReference>
<dbReference type="AlphaFoldDB" id="A0A952FPI4"/>
<feature type="transmembrane region" description="Helical" evidence="2">
    <location>
        <begin position="159"/>
        <end position="180"/>
    </location>
</feature>
<dbReference type="PANTHER" id="PTHR22911">
    <property type="entry name" value="ACYL-MALONYL CONDENSING ENZYME-RELATED"/>
    <property type="match status" value="1"/>
</dbReference>
<feature type="transmembrane region" description="Helical" evidence="2">
    <location>
        <begin position="248"/>
        <end position="268"/>
    </location>
</feature>
<sequence>MGTQAATAPPQARQSAAQGIALYAGGVFILCVMDAMIKWLSADYPIAQIVFFRASIGLIPTLVLLYRPPGLKALRTRRVGAHFLRGLAGVVGTFGFFWAFAVMPLADAYAIGFAAPMFITALSVPILGEKVGMRRWLAVLVGFGGVLIMIRPGGEGSSFGGGAAVALLATAAYALSMVMVRLYSRTETNASMIFYSTMVIVVVAGVQMPFVWVTPSWPDAGLLAVLGLLGGIGAIMMAQAYRVATPSIVVPFEYTGMIWGVGLGFMLWGDVPDLWIWVGSAVVVASGLYILHRETRSRSSASPPGGATDPAGESGVPVS</sequence>
<feature type="region of interest" description="Disordered" evidence="1">
    <location>
        <begin position="297"/>
        <end position="319"/>
    </location>
</feature>